<dbReference type="GO" id="GO:0030026">
    <property type="term" value="P:intracellular manganese ion homeostasis"/>
    <property type="evidence" value="ECO:0007669"/>
    <property type="project" value="TreeGrafter"/>
</dbReference>
<dbReference type="Gene3D" id="3.10.580.10">
    <property type="entry name" value="CBS-domain"/>
    <property type="match status" value="1"/>
</dbReference>
<name>A0A1D3CRQ5_9EIME</name>
<dbReference type="PANTHER" id="PTHR12064">
    <property type="entry name" value="METAL TRANSPORTER CNNM"/>
    <property type="match status" value="1"/>
</dbReference>
<sequence length="442" mass="47656">MPLSSQLMTPLVRILLVVFAVVAIPVAALLDRLLRPSHAAAFYGRNHLRALIGLHQKGRHRLQREEASADNGTAFGSCTSGEQSSSPWLNRDEVMVIQGALDMASKNIGDFLVPLDEVYQLERSTKLTPNVMMQILRRGHSRIPIYEGDRHNIRGILLVKSLICIDPGAGLTVGDVMDTKAFRSYSRPLFVSPSINPYTLLNAFQESRCHLAFVTPDFLAYGEAWRDERSPPPDANLLGIVTMEDVIEQLLQADIMDEFDRKKETSRFAATRPTGGTLPLGSFGAEVASGEISPDGAQGAFFLAFSLSKELDTFPMGVTGTASAALAESTTRTHLSPLSLKAQADAPPSVHSVVEAATAPCMLDSASASGESAFGYAAVDVEQLAPLVGSPLGDTLSASMRPKGYAEALMQPEHRDKEKHKKKRQPLPGAPDGGYAILPDLP</sequence>
<dbReference type="InterPro" id="IPR046342">
    <property type="entry name" value="CBS_dom_sf"/>
</dbReference>
<comment type="caution">
    <text evidence="4">The sequence shown here is derived from an EMBL/GenBank/DDBJ whole genome shotgun (WGS) entry which is preliminary data.</text>
</comment>
<evidence type="ECO:0000256" key="1">
    <source>
        <dbReference type="ARBA" id="ARBA00022737"/>
    </source>
</evidence>
<keyword evidence="5" id="KW-1185">Reference proteome</keyword>
<proteinExistence type="predicted"/>
<dbReference type="VEuPathDB" id="ToxoDB:cyc_08071"/>
<keyword evidence="3 4" id="KW-0812">Transmembrane</keyword>
<dbReference type="InterPro" id="IPR045095">
    <property type="entry name" value="ACDP"/>
</dbReference>
<dbReference type="Proteomes" id="UP000095192">
    <property type="component" value="Unassembled WGS sequence"/>
</dbReference>
<organism evidence="4 5">
    <name type="scientific">Cyclospora cayetanensis</name>
    <dbReference type="NCBI Taxonomy" id="88456"/>
    <lineage>
        <taxon>Eukaryota</taxon>
        <taxon>Sar</taxon>
        <taxon>Alveolata</taxon>
        <taxon>Apicomplexa</taxon>
        <taxon>Conoidasida</taxon>
        <taxon>Coccidia</taxon>
        <taxon>Eucoccidiorida</taxon>
        <taxon>Eimeriorina</taxon>
        <taxon>Eimeriidae</taxon>
        <taxon>Cyclospora</taxon>
    </lineage>
</organism>
<reference evidence="4 5" key="1">
    <citation type="journal article" date="2016" name="BMC Genomics">
        <title>Comparative genomics reveals Cyclospora cayetanensis possesses coccidia-like metabolism and invasion components but unique surface antigens.</title>
        <authorList>
            <person name="Liu S."/>
            <person name="Wang L."/>
            <person name="Zheng H."/>
            <person name="Xu Z."/>
            <person name="Roellig D.M."/>
            <person name="Li N."/>
            <person name="Frace M.A."/>
            <person name="Tang K."/>
            <person name="Arrowood M.J."/>
            <person name="Moss D.M."/>
            <person name="Zhang L."/>
            <person name="Feng Y."/>
            <person name="Xiao L."/>
        </authorList>
    </citation>
    <scope>NUCLEOTIDE SEQUENCE [LARGE SCALE GENOMIC DNA]</scope>
    <source>
        <strain evidence="4 5">CHN_HEN01</strain>
    </source>
</reference>
<dbReference type="GO" id="GO:0010960">
    <property type="term" value="P:magnesium ion homeostasis"/>
    <property type="evidence" value="ECO:0007669"/>
    <property type="project" value="InterPro"/>
</dbReference>
<keyword evidence="3" id="KW-1133">Transmembrane helix</keyword>
<dbReference type="CDD" id="cd04590">
    <property type="entry name" value="CBS_pair_CorC_HlyC_assoc"/>
    <property type="match status" value="1"/>
</dbReference>
<evidence type="ECO:0000313" key="4">
    <source>
        <dbReference type="EMBL" id="OEH73886.1"/>
    </source>
</evidence>
<dbReference type="GO" id="GO:0005737">
    <property type="term" value="C:cytoplasm"/>
    <property type="evidence" value="ECO:0007669"/>
    <property type="project" value="TreeGrafter"/>
</dbReference>
<keyword evidence="1" id="KW-0677">Repeat</keyword>
<protein>
    <submittedName>
        <fullName evidence="4">Cbs domain multi-pass transmembrane</fullName>
    </submittedName>
</protein>
<feature type="region of interest" description="Disordered" evidence="2">
    <location>
        <begin position="403"/>
        <end position="442"/>
    </location>
</feature>
<dbReference type="InterPro" id="IPR044751">
    <property type="entry name" value="Ion_transp-like_CBS"/>
</dbReference>
<dbReference type="VEuPathDB" id="ToxoDB:LOC34623889"/>
<feature type="transmembrane region" description="Helical" evidence="3">
    <location>
        <begin position="12"/>
        <end position="30"/>
    </location>
</feature>
<dbReference type="PANTHER" id="PTHR12064:SF97">
    <property type="entry name" value="METAL TRANSPORTER CNNM-5"/>
    <property type="match status" value="1"/>
</dbReference>
<accession>A0A1D3CRQ5</accession>
<keyword evidence="3" id="KW-0472">Membrane</keyword>
<evidence type="ECO:0000256" key="2">
    <source>
        <dbReference type="SAM" id="MobiDB-lite"/>
    </source>
</evidence>
<evidence type="ECO:0000313" key="5">
    <source>
        <dbReference type="Proteomes" id="UP000095192"/>
    </source>
</evidence>
<gene>
    <name evidence="4" type="ORF">cyc_08071</name>
</gene>
<evidence type="ECO:0000256" key="3">
    <source>
        <dbReference type="SAM" id="Phobius"/>
    </source>
</evidence>
<dbReference type="SUPFAM" id="SSF54631">
    <property type="entry name" value="CBS-domain pair"/>
    <property type="match status" value="1"/>
</dbReference>
<dbReference type="EMBL" id="JROU02002212">
    <property type="protein sequence ID" value="OEH73886.1"/>
    <property type="molecule type" value="Genomic_DNA"/>
</dbReference>
<dbReference type="InParanoid" id="A0A1D3CRQ5"/>
<dbReference type="AlphaFoldDB" id="A0A1D3CRQ5"/>